<dbReference type="NCBIfam" id="NF037995">
    <property type="entry name" value="TRAP_S1"/>
    <property type="match status" value="1"/>
</dbReference>
<evidence type="ECO:0000256" key="1">
    <source>
        <dbReference type="ARBA" id="ARBA00022729"/>
    </source>
</evidence>
<comment type="caution">
    <text evidence="2">The sequence shown here is derived from an EMBL/GenBank/DDBJ whole genome shotgun (WGS) entry which is preliminary data.</text>
</comment>
<reference evidence="2" key="1">
    <citation type="submission" date="2021-11" db="EMBL/GenBank/DDBJ databases">
        <title>Halomonas sp., isolated from a coastal aquaculture zone in Dongshan Bay.</title>
        <authorList>
            <person name="Lin W."/>
        </authorList>
    </citation>
    <scope>NUCLEOTIDE SEQUENCE</scope>
    <source>
        <strain evidence="2">Yzlin-01</strain>
    </source>
</reference>
<dbReference type="Proteomes" id="UP001165542">
    <property type="component" value="Unassembled WGS sequence"/>
</dbReference>
<dbReference type="RefSeq" id="WP_259035729.1">
    <property type="nucleotide sequence ID" value="NZ_JAJISC010000003.1"/>
</dbReference>
<dbReference type="PANTHER" id="PTHR33376:SF5">
    <property type="entry name" value="EXTRACYTOPLASMIC SOLUTE RECEPTOR PROTEIN"/>
    <property type="match status" value="1"/>
</dbReference>
<sequence length="368" mass="40851">MNQFNLKKLCIATASGMLLASNHSFSDDKIEWTVTSVWPESLELIEIDKAWVDRVNRITGDDLEITFFSGGTLMPSTEVFDAVETGAIDAAGDWGGYWAGLDSAFSPLSTHTSLFNAADYLNWIFEWGGLELYQEVYGEYGIYYLPFGLVTSESGFRGRTRINSLADLDGKRIRLAGRDQGRVLEKLGGSQVTLSGSEIYQAVERGVVDAAEFSMPGVDFNAGFAEVAPYWATPGWHQTGGVHGIMINKDAWEALPEQVQERLKVAAEANMAWSLAWAERKNSEGVAAFVDAGIEITRFSEEDLARIQEVTNEMILESACENPMHAKVYHSQISYLQEHQQWNEVSAPFNLSRNITDLPSLEDIEACM</sequence>
<accession>A0ABT2ECC4</accession>
<protein>
    <submittedName>
        <fullName evidence="2">TRAP transporter substrate-binding protein DctP</fullName>
    </submittedName>
</protein>
<dbReference type="SUPFAM" id="SSF53850">
    <property type="entry name" value="Periplasmic binding protein-like II"/>
    <property type="match status" value="1"/>
</dbReference>
<dbReference type="InterPro" id="IPR026289">
    <property type="entry name" value="SBP_TakP-like"/>
</dbReference>
<dbReference type="Pfam" id="PF03480">
    <property type="entry name" value="DctP"/>
    <property type="match status" value="1"/>
</dbReference>
<evidence type="ECO:0000313" key="2">
    <source>
        <dbReference type="EMBL" id="MCS2609223.1"/>
    </source>
</evidence>
<keyword evidence="1" id="KW-0732">Signal</keyword>
<evidence type="ECO:0000313" key="3">
    <source>
        <dbReference type="Proteomes" id="UP001165542"/>
    </source>
</evidence>
<name>A0ABT2ECC4_9GAMM</name>
<proteinExistence type="predicted"/>
<dbReference type="EMBL" id="JAJISC010000003">
    <property type="protein sequence ID" value="MCS2609223.1"/>
    <property type="molecule type" value="Genomic_DNA"/>
</dbReference>
<organism evidence="2 3">
    <name type="scientific">Halomonas dongshanensis</name>
    <dbReference type="NCBI Taxonomy" id="2890835"/>
    <lineage>
        <taxon>Bacteria</taxon>
        <taxon>Pseudomonadati</taxon>
        <taxon>Pseudomonadota</taxon>
        <taxon>Gammaproteobacteria</taxon>
        <taxon>Oceanospirillales</taxon>
        <taxon>Halomonadaceae</taxon>
        <taxon>Halomonas</taxon>
    </lineage>
</organism>
<dbReference type="InterPro" id="IPR038404">
    <property type="entry name" value="TRAP_DctP_sf"/>
</dbReference>
<dbReference type="InterPro" id="IPR018389">
    <property type="entry name" value="DctP_fam"/>
</dbReference>
<gene>
    <name evidence="2" type="primary">dctP</name>
    <name evidence="2" type="ORF">LLY24_07825</name>
</gene>
<dbReference type="Gene3D" id="3.40.190.10">
    <property type="entry name" value="Periplasmic binding protein-like II"/>
    <property type="match status" value="1"/>
</dbReference>
<dbReference type="PIRSF" id="PIRSF039026">
    <property type="entry name" value="SiaP"/>
    <property type="match status" value="1"/>
</dbReference>
<keyword evidence="3" id="KW-1185">Reference proteome</keyword>
<dbReference type="Gene3D" id="3.40.190.170">
    <property type="entry name" value="Bacterial extracellular solute-binding protein, family 7"/>
    <property type="match status" value="1"/>
</dbReference>
<dbReference type="PANTHER" id="PTHR33376">
    <property type="match status" value="1"/>
</dbReference>